<keyword evidence="1" id="KW-0812">Transmembrane</keyword>
<evidence type="ECO:0000256" key="1">
    <source>
        <dbReference type="SAM" id="Phobius"/>
    </source>
</evidence>
<feature type="transmembrane region" description="Helical" evidence="1">
    <location>
        <begin position="102"/>
        <end position="122"/>
    </location>
</feature>
<sequence>MAIPNTPTSNQPPSIKRPLKAALMSALICPGSGQMWLGKKWQGIGFMALSFVCLAVMMNFAIERAQVIADKILAGEVALEYSAIYAQITQAPDGNMAQISTWITWLFVANWLTSIITAYLVAKKTAS</sequence>
<feature type="transmembrane region" description="Helical" evidence="1">
    <location>
        <begin position="44"/>
        <end position="62"/>
    </location>
</feature>
<keyword evidence="1" id="KW-0472">Membrane</keyword>
<evidence type="ECO:0008006" key="4">
    <source>
        <dbReference type="Google" id="ProtNLM"/>
    </source>
</evidence>
<evidence type="ECO:0000313" key="2">
    <source>
        <dbReference type="EMBL" id="MCT7942632.1"/>
    </source>
</evidence>
<comment type="caution">
    <text evidence="2">The sequence shown here is derived from an EMBL/GenBank/DDBJ whole genome shotgun (WGS) entry which is preliminary data.</text>
</comment>
<dbReference type="AlphaFoldDB" id="A0A9X3APS9"/>
<protein>
    <recommendedName>
        <fullName evidence="4">DUF5683 domain-containing protein</fullName>
    </recommendedName>
</protein>
<dbReference type="Proteomes" id="UP001155546">
    <property type="component" value="Unassembled WGS sequence"/>
</dbReference>
<reference evidence="2" key="1">
    <citation type="journal article" date="2023" name="Int. J. Syst. Evol. Microbiol.">
        <title>&lt;i&gt;Shewanella septentrionalis&lt;/i&gt; sp. nov. and &lt;i&gt;Shewanella holmiensis&lt;/i&gt; sp. nov., isolated from Baltic Sea water and sediments.</title>
        <authorList>
            <person name="Martin-Rodriguez A.J."/>
            <person name="Thorell K."/>
            <person name="Joffre E."/>
            <person name="Jensie-Markopoulos S."/>
            <person name="Moore E.R.B."/>
            <person name="Sjoling A."/>
        </authorList>
    </citation>
    <scope>NUCLEOTIDE SEQUENCE</scope>
    <source>
        <strain evidence="2">SP1S2-7</strain>
    </source>
</reference>
<keyword evidence="3" id="KW-1185">Reference proteome</keyword>
<evidence type="ECO:0000313" key="3">
    <source>
        <dbReference type="Proteomes" id="UP001155546"/>
    </source>
</evidence>
<name>A0A9X3APS9_9GAMM</name>
<keyword evidence="1" id="KW-1133">Transmembrane helix</keyword>
<proteinExistence type="predicted"/>
<dbReference type="RefSeq" id="WP_261298991.1">
    <property type="nucleotide sequence ID" value="NZ_JAMTCD010000016.1"/>
</dbReference>
<gene>
    <name evidence="2" type="ORF">NE535_12620</name>
</gene>
<dbReference type="EMBL" id="JAMTCD010000016">
    <property type="protein sequence ID" value="MCT7942632.1"/>
    <property type="molecule type" value="Genomic_DNA"/>
</dbReference>
<organism evidence="2 3">
    <name type="scientific">Shewanella holmiensis</name>
    <dbReference type="NCBI Taxonomy" id="2952222"/>
    <lineage>
        <taxon>Bacteria</taxon>
        <taxon>Pseudomonadati</taxon>
        <taxon>Pseudomonadota</taxon>
        <taxon>Gammaproteobacteria</taxon>
        <taxon>Alteromonadales</taxon>
        <taxon>Shewanellaceae</taxon>
        <taxon>Shewanella</taxon>
    </lineage>
</organism>
<accession>A0A9X3APS9</accession>